<dbReference type="Proteomes" id="UP000004088">
    <property type="component" value="Unassembled WGS sequence"/>
</dbReference>
<protein>
    <submittedName>
        <fullName evidence="2">Uncharacterized protein</fullName>
    </submittedName>
</protein>
<dbReference type="STRING" id="888741.HMPREF9098_1780"/>
<feature type="transmembrane region" description="Helical" evidence="1">
    <location>
        <begin position="105"/>
        <end position="128"/>
    </location>
</feature>
<dbReference type="RefSeq" id="WP_003783676.1">
    <property type="nucleotide sequence ID" value="NZ_GL870929.1"/>
</dbReference>
<proteinExistence type="predicted"/>
<dbReference type="EMBL" id="AEWV01000031">
    <property type="protein sequence ID" value="EGC16837.1"/>
    <property type="molecule type" value="Genomic_DNA"/>
</dbReference>
<keyword evidence="1" id="KW-0812">Transmembrane</keyword>
<dbReference type="HOGENOM" id="CLU_1893407_0_0_4"/>
<feature type="transmembrane region" description="Helical" evidence="1">
    <location>
        <begin position="53"/>
        <end position="72"/>
    </location>
</feature>
<evidence type="ECO:0000256" key="1">
    <source>
        <dbReference type="SAM" id="Phobius"/>
    </source>
</evidence>
<comment type="caution">
    <text evidence="2">The sequence shown here is derived from an EMBL/GenBank/DDBJ whole genome shotgun (WGS) entry which is preliminary data.</text>
</comment>
<keyword evidence="3" id="KW-1185">Reference proteome</keyword>
<sequence length="134" mass="15255">MPFWKQWRIFWCLWTAAWLALILLQPDYRTPVPHYITGEMYFPDSWTYSLTLAAVYAFLPLSSAFLSLFAFFRRHKAVFWLTGALLHGVYLALFGLAAMHNASTAFGMALSAVLLGCLAQFAALLYFFTPANNI</sequence>
<feature type="transmembrane region" description="Helical" evidence="1">
    <location>
        <begin position="79"/>
        <end position="99"/>
    </location>
</feature>
<organism evidence="2 3">
    <name type="scientific">Kingella denitrificans ATCC 33394</name>
    <dbReference type="NCBI Taxonomy" id="888741"/>
    <lineage>
        <taxon>Bacteria</taxon>
        <taxon>Pseudomonadati</taxon>
        <taxon>Pseudomonadota</taxon>
        <taxon>Betaproteobacteria</taxon>
        <taxon>Neisseriales</taxon>
        <taxon>Neisseriaceae</taxon>
        <taxon>Kingella</taxon>
    </lineage>
</organism>
<name>F0F0Z5_9NEIS</name>
<keyword evidence="1" id="KW-1133">Transmembrane helix</keyword>
<dbReference type="AlphaFoldDB" id="F0F0Z5"/>
<evidence type="ECO:0000313" key="3">
    <source>
        <dbReference type="Proteomes" id="UP000004088"/>
    </source>
</evidence>
<keyword evidence="1" id="KW-0472">Membrane</keyword>
<accession>F0F0Z5</accession>
<gene>
    <name evidence="2" type="ORF">HMPREF9098_1780</name>
</gene>
<evidence type="ECO:0000313" key="2">
    <source>
        <dbReference type="EMBL" id="EGC16837.1"/>
    </source>
</evidence>
<reference evidence="2 3" key="1">
    <citation type="submission" date="2011-01" db="EMBL/GenBank/DDBJ databases">
        <authorList>
            <person name="Muzny D."/>
            <person name="Qin X."/>
            <person name="Deng J."/>
            <person name="Jiang H."/>
            <person name="Liu Y."/>
            <person name="Qu J."/>
            <person name="Song X.-Z."/>
            <person name="Zhang L."/>
            <person name="Thornton R."/>
            <person name="Coyle M."/>
            <person name="Francisco L."/>
            <person name="Jackson L."/>
            <person name="Javaid M."/>
            <person name="Korchina V."/>
            <person name="Kovar C."/>
            <person name="Mata R."/>
            <person name="Mathew T."/>
            <person name="Ngo R."/>
            <person name="Nguyen L."/>
            <person name="Nguyen N."/>
            <person name="Okwuonu G."/>
            <person name="Ongeri F."/>
            <person name="Pham C."/>
            <person name="Simmons D."/>
            <person name="Wilczek-Boney K."/>
            <person name="Hale W."/>
            <person name="Jakkamsetti A."/>
            <person name="Pham P."/>
            <person name="Ruth R."/>
            <person name="San Lucas F."/>
            <person name="Warren J."/>
            <person name="Zhang J."/>
            <person name="Zhao Z."/>
            <person name="Zhou C."/>
            <person name="Zhu D."/>
            <person name="Lee S."/>
            <person name="Bess C."/>
            <person name="Blankenburg K."/>
            <person name="Forbes L."/>
            <person name="Fu Q."/>
            <person name="Gubbala S."/>
            <person name="Hirani K."/>
            <person name="Jayaseelan J.C."/>
            <person name="Lara F."/>
            <person name="Munidasa M."/>
            <person name="Palculict T."/>
            <person name="Patil S."/>
            <person name="Pu L.-L."/>
            <person name="Saada N."/>
            <person name="Tang L."/>
            <person name="Weissenberger G."/>
            <person name="Zhu Y."/>
            <person name="Hemphill L."/>
            <person name="Shang Y."/>
            <person name="Youmans B."/>
            <person name="Ayvaz T."/>
            <person name="Ross M."/>
            <person name="Santibanez J."/>
            <person name="Aqrawi P."/>
            <person name="Gross S."/>
            <person name="Joshi V."/>
            <person name="Fowler G."/>
            <person name="Nazareth L."/>
            <person name="Reid J."/>
            <person name="Worley K."/>
            <person name="Petrosino J."/>
            <person name="Highlander S."/>
            <person name="Gibbs R."/>
        </authorList>
    </citation>
    <scope>NUCLEOTIDE SEQUENCE [LARGE SCALE GENOMIC DNA]</scope>
    <source>
        <strain evidence="2 3">ATCC 33394</strain>
    </source>
</reference>